<accession>A0ABT9Y8N9</accession>
<reference evidence="2 3" key="1">
    <citation type="submission" date="2023-07" db="EMBL/GenBank/DDBJ databases">
        <title>Genomic Encyclopedia of Type Strains, Phase IV (KMG-IV): sequencing the most valuable type-strain genomes for metagenomic binning, comparative biology and taxonomic classification.</title>
        <authorList>
            <person name="Goeker M."/>
        </authorList>
    </citation>
    <scope>NUCLEOTIDE SEQUENCE [LARGE SCALE GENOMIC DNA]</scope>
    <source>
        <strain evidence="2 3">DSM 16980</strain>
    </source>
</reference>
<comment type="caution">
    <text evidence="2">The sequence shown here is derived from an EMBL/GenBank/DDBJ whole genome shotgun (WGS) entry which is preliminary data.</text>
</comment>
<evidence type="ECO:0000313" key="2">
    <source>
        <dbReference type="EMBL" id="MDQ0204086.1"/>
    </source>
</evidence>
<gene>
    <name evidence="2" type="ORF">J2S01_001808</name>
</gene>
<feature type="region of interest" description="Disordered" evidence="1">
    <location>
        <begin position="43"/>
        <end position="70"/>
    </location>
</feature>
<keyword evidence="3" id="KW-1185">Reference proteome</keyword>
<protein>
    <submittedName>
        <fullName evidence="2">Uncharacterized protein</fullName>
    </submittedName>
</protein>
<dbReference type="EMBL" id="JAUSUE010000012">
    <property type="protein sequence ID" value="MDQ0204086.1"/>
    <property type="molecule type" value="Genomic_DNA"/>
</dbReference>
<evidence type="ECO:0000256" key="1">
    <source>
        <dbReference type="SAM" id="MobiDB-lite"/>
    </source>
</evidence>
<feature type="compositionally biased region" description="Basic and acidic residues" evidence="1">
    <location>
        <begin position="57"/>
        <end position="70"/>
    </location>
</feature>
<organism evidence="2 3">
    <name type="scientific">Pectinatus haikarae</name>
    <dbReference type="NCBI Taxonomy" id="349096"/>
    <lineage>
        <taxon>Bacteria</taxon>
        <taxon>Bacillati</taxon>
        <taxon>Bacillota</taxon>
        <taxon>Negativicutes</taxon>
        <taxon>Selenomonadales</taxon>
        <taxon>Selenomonadaceae</taxon>
        <taxon>Pectinatus</taxon>
    </lineage>
</organism>
<dbReference type="RefSeq" id="WP_307224263.1">
    <property type="nucleotide sequence ID" value="NZ_CP116940.1"/>
</dbReference>
<name>A0ABT9Y8N9_9FIRM</name>
<dbReference type="Proteomes" id="UP001239167">
    <property type="component" value="Unassembled WGS sequence"/>
</dbReference>
<proteinExistence type="predicted"/>
<evidence type="ECO:0000313" key="3">
    <source>
        <dbReference type="Proteomes" id="UP001239167"/>
    </source>
</evidence>
<sequence length="70" mass="8028">MKKHTETAKNGLCRSCNAACKDKYTLGPHAVHRYCYFFRTSECDPSPNTPQRTPEAVLEKIKENKLKRGE</sequence>